<dbReference type="EMBL" id="JBBXJM010000007">
    <property type="protein sequence ID" value="KAL1405022.1"/>
    <property type="molecule type" value="Genomic_DNA"/>
</dbReference>
<dbReference type="GeneID" id="95989688"/>
<keyword evidence="3" id="KW-1185">Reference proteome</keyword>
<protein>
    <submittedName>
        <fullName evidence="2">Uncharacterized protein</fullName>
    </submittedName>
</protein>
<comment type="caution">
    <text evidence="2">The sequence shown here is derived from an EMBL/GenBank/DDBJ whole genome shotgun (WGS) entry which is preliminary data.</text>
</comment>
<feature type="compositionally biased region" description="Acidic residues" evidence="1">
    <location>
        <begin position="293"/>
        <end position="305"/>
    </location>
</feature>
<feature type="region of interest" description="Disordered" evidence="1">
    <location>
        <begin position="276"/>
        <end position="341"/>
    </location>
</feature>
<organism evidence="2 3">
    <name type="scientific">Vanrija albida</name>
    <dbReference type="NCBI Taxonomy" id="181172"/>
    <lineage>
        <taxon>Eukaryota</taxon>
        <taxon>Fungi</taxon>
        <taxon>Dikarya</taxon>
        <taxon>Basidiomycota</taxon>
        <taxon>Agaricomycotina</taxon>
        <taxon>Tremellomycetes</taxon>
        <taxon>Trichosporonales</taxon>
        <taxon>Trichosporonaceae</taxon>
        <taxon>Vanrija</taxon>
    </lineage>
</organism>
<sequence>MANTRPHRNDNPLDRLVRDFVASARPLIEQLLATEFPELEMRAALQGVPTAAQRVAAVRTYVERVVSDELDQLAHQLVQAHSQDLRQTIFSPTRAAPSQSMPNFQNWATYHLGPGDRQHQGRVPLALLPPPTQVNQSTETTARIQPVPAALPLQAPGLSAQTAYMYQPTPMFQPPTINTAPQPHQGNYRSQGCPYPPRVNGVQSSCPQPMPRPQTSFPPFANFAPVQHPAQPPGPSHSLQGGYALRLGHECASGPTQMVGTGSAAYRMVDLQGPPSVIVPAEEGKGSQSGETGDAEESEEEDFIPVEDQSRYLTPNHGAGGHSLVTAGSAASPHPVPCLSK</sequence>
<gene>
    <name evidence="2" type="ORF">Q8F55_008645</name>
</gene>
<dbReference type="RefSeq" id="XP_069204966.1">
    <property type="nucleotide sequence ID" value="XM_069357029.1"/>
</dbReference>
<name>A0ABR3PSC4_9TREE</name>
<dbReference type="Proteomes" id="UP001565368">
    <property type="component" value="Unassembled WGS sequence"/>
</dbReference>
<evidence type="ECO:0000313" key="3">
    <source>
        <dbReference type="Proteomes" id="UP001565368"/>
    </source>
</evidence>
<proteinExistence type="predicted"/>
<accession>A0ABR3PSC4</accession>
<reference evidence="2 3" key="1">
    <citation type="submission" date="2023-08" db="EMBL/GenBank/DDBJ databases">
        <title>Annotated Genome Sequence of Vanrija albida AlHP1.</title>
        <authorList>
            <person name="Herzog R."/>
        </authorList>
    </citation>
    <scope>NUCLEOTIDE SEQUENCE [LARGE SCALE GENOMIC DNA]</scope>
    <source>
        <strain evidence="2 3">AlHP1</strain>
    </source>
</reference>
<evidence type="ECO:0000313" key="2">
    <source>
        <dbReference type="EMBL" id="KAL1405022.1"/>
    </source>
</evidence>
<evidence type="ECO:0000256" key="1">
    <source>
        <dbReference type="SAM" id="MobiDB-lite"/>
    </source>
</evidence>